<comment type="caution">
    <text evidence="1">The sequence shown here is derived from an EMBL/GenBank/DDBJ whole genome shotgun (WGS) entry which is preliminary data.</text>
</comment>
<feature type="non-terminal residue" evidence="1">
    <location>
        <position position="1"/>
    </location>
</feature>
<accession>A0ACA9L8I6</accession>
<protein>
    <submittedName>
        <fullName evidence="1">3182_t:CDS:1</fullName>
    </submittedName>
</protein>
<dbReference type="Proteomes" id="UP000789702">
    <property type="component" value="Unassembled WGS sequence"/>
</dbReference>
<evidence type="ECO:0000313" key="1">
    <source>
        <dbReference type="EMBL" id="CAG8516857.1"/>
    </source>
</evidence>
<sequence length="255" mass="30067">KHKKVIGLLENEVFLNGCQEWLQQQSPESRSPRALKMHIEEAILPKIENAKNTISEKMCRIYMHALGYKYDERKKGVYYDGHERPDVVAYRKGWLERMFRYKMYMKDFVGDMLEIVIEPELESDERELTRKDEDVLRPKHMGRSIMVSAFMCQCHGVTTPPDFCEQQSILEEALIKAGHIFERYPKFYCECNFIERYWGFLKRELRASCSYNYNDLLRRIPEVLNSVPTSTIRKYVTPTTHHLAASILDQVPVAS</sequence>
<evidence type="ECO:0000313" key="2">
    <source>
        <dbReference type="Proteomes" id="UP000789702"/>
    </source>
</evidence>
<reference evidence="1" key="1">
    <citation type="submission" date="2021-06" db="EMBL/GenBank/DDBJ databases">
        <authorList>
            <person name="Kallberg Y."/>
            <person name="Tangrot J."/>
            <person name="Rosling A."/>
        </authorList>
    </citation>
    <scope>NUCLEOTIDE SEQUENCE</scope>
    <source>
        <strain evidence="1">IL203A</strain>
    </source>
</reference>
<organism evidence="1 2">
    <name type="scientific">Dentiscutata heterogama</name>
    <dbReference type="NCBI Taxonomy" id="1316150"/>
    <lineage>
        <taxon>Eukaryota</taxon>
        <taxon>Fungi</taxon>
        <taxon>Fungi incertae sedis</taxon>
        <taxon>Mucoromycota</taxon>
        <taxon>Glomeromycotina</taxon>
        <taxon>Glomeromycetes</taxon>
        <taxon>Diversisporales</taxon>
        <taxon>Gigasporaceae</taxon>
        <taxon>Dentiscutata</taxon>
    </lineage>
</organism>
<gene>
    <name evidence="1" type="ORF">DHETER_LOCUS3726</name>
</gene>
<dbReference type="EMBL" id="CAJVPU010003343">
    <property type="protein sequence ID" value="CAG8516857.1"/>
    <property type="molecule type" value="Genomic_DNA"/>
</dbReference>
<feature type="non-terminal residue" evidence="1">
    <location>
        <position position="255"/>
    </location>
</feature>
<name>A0ACA9L8I6_9GLOM</name>
<proteinExistence type="predicted"/>
<keyword evidence="2" id="KW-1185">Reference proteome</keyword>